<evidence type="ECO:0000313" key="2">
    <source>
        <dbReference type="Proteomes" id="UP000719766"/>
    </source>
</evidence>
<dbReference type="GeneID" id="64594602"/>
<dbReference type="SUPFAM" id="SSF57903">
    <property type="entry name" value="FYVE/PHD zinc finger"/>
    <property type="match status" value="1"/>
</dbReference>
<evidence type="ECO:0000313" key="1">
    <source>
        <dbReference type="EMBL" id="KAG1786234.1"/>
    </source>
</evidence>
<sequence>YIQPALSSLCICLNYITSLFTMVKSKQTCKKSTGGTAPRIALSLPASTGAVTAPGELNVREPSEHNEFCLICRDGSVGEDCLFLCSTCPRVMCSNCMNIPPASAHAVQADDVTFVCISCHVGMERHGRASQSPYFGFYRKGQPLLPSFLQIRATLEVSLHSQLSSAPTLMLHLVLVDHDVTGGCFELASEFLRPYFPSGGFEFRSIVFDIGNASKIDEYRLQATAIIQSLMSSNWARVVVAITNHTDNEHGDPFIGYEGNKKSYVSARVHSVLDVLLSPWHPLIHGAAESYLWLFSCGALINNVTSFSGLQQAVIDHRITATIGFNAVRFQPSFATHLLLAFAELVIIECLPIHIVFPDMLGQSYKLGRHTDVFLLMPDNSGSLAVTKFAWTHLNFALGAHSVGGVTPGVLSTCTKITSLNARMANVGKSRLVQAVGGWLAEINLNTHPPSYRLYQPTCNFYLESITMSTDWSIAFKPILDLHSKAIFAAGSSSVGKPVVRKIRRAILAAQDEQEEPIALPTSLKKVTKFYTAIKEYYAKSLKDKEEADEPQKLFKQEIDSYDKAQQQSKGLEYSIKYRTGNAREWFNNMTPSQQQEVKFAMKKWNEEGAPEETQAIYSSLTLWLEIS</sequence>
<accession>A0A9P7DBL3</accession>
<dbReference type="InterPro" id="IPR011011">
    <property type="entry name" value="Znf_FYVE_PHD"/>
</dbReference>
<feature type="non-terminal residue" evidence="1">
    <location>
        <position position="628"/>
    </location>
</feature>
<organism evidence="1 2">
    <name type="scientific">Suillus plorans</name>
    <dbReference type="NCBI Taxonomy" id="116603"/>
    <lineage>
        <taxon>Eukaryota</taxon>
        <taxon>Fungi</taxon>
        <taxon>Dikarya</taxon>
        <taxon>Basidiomycota</taxon>
        <taxon>Agaricomycotina</taxon>
        <taxon>Agaricomycetes</taxon>
        <taxon>Agaricomycetidae</taxon>
        <taxon>Boletales</taxon>
        <taxon>Suillineae</taxon>
        <taxon>Suillaceae</taxon>
        <taxon>Suillus</taxon>
    </lineage>
</organism>
<gene>
    <name evidence="1" type="ORF">HD556DRAFT_1313676</name>
</gene>
<dbReference type="RefSeq" id="XP_041153696.1">
    <property type="nucleotide sequence ID" value="XM_041300838.1"/>
</dbReference>
<proteinExistence type="predicted"/>
<protein>
    <submittedName>
        <fullName evidence="1">Uncharacterized protein</fullName>
    </submittedName>
</protein>
<dbReference type="AlphaFoldDB" id="A0A9P7DBL3"/>
<dbReference type="EMBL" id="JABBWE010000096">
    <property type="protein sequence ID" value="KAG1786234.1"/>
    <property type="molecule type" value="Genomic_DNA"/>
</dbReference>
<comment type="caution">
    <text evidence="1">The sequence shown here is derived from an EMBL/GenBank/DDBJ whole genome shotgun (WGS) entry which is preliminary data.</text>
</comment>
<reference evidence="1" key="1">
    <citation type="journal article" date="2020" name="New Phytol.">
        <title>Comparative genomics reveals dynamic genome evolution in host specialist ectomycorrhizal fungi.</title>
        <authorList>
            <person name="Lofgren L.A."/>
            <person name="Nguyen N.H."/>
            <person name="Vilgalys R."/>
            <person name="Ruytinx J."/>
            <person name="Liao H.L."/>
            <person name="Branco S."/>
            <person name="Kuo A."/>
            <person name="LaButti K."/>
            <person name="Lipzen A."/>
            <person name="Andreopoulos W."/>
            <person name="Pangilinan J."/>
            <person name="Riley R."/>
            <person name="Hundley H."/>
            <person name="Na H."/>
            <person name="Barry K."/>
            <person name="Grigoriev I.V."/>
            <person name="Stajich J.E."/>
            <person name="Kennedy P.G."/>
        </authorList>
    </citation>
    <scope>NUCLEOTIDE SEQUENCE</scope>
    <source>
        <strain evidence="1">S12</strain>
    </source>
</reference>
<dbReference type="OrthoDB" id="2693558at2759"/>
<name>A0A9P7DBL3_9AGAM</name>
<dbReference type="Proteomes" id="UP000719766">
    <property type="component" value="Unassembled WGS sequence"/>
</dbReference>
<keyword evidence="2" id="KW-1185">Reference proteome</keyword>